<dbReference type="Gene3D" id="3.40.640.10">
    <property type="entry name" value="Type I PLP-dependent aspartate aminotransferase-like (Major domain)"/>
    <property type="match status" value="1"/>
</dbReference>
<dbReference type="Pfam" id="PF00155">
    <property type="entry name" value="Aminotran_1_2"/>
    <property type="match status" value="1"/>
</dbReference>
<dbReference type="SMART" id="SM00345">
    <property type="entry name" value="HTH_GNTR"/>
    <property type="match status" value="1"/>
</dbReference>
<evidence type="ECO:0000256" key="3">
    <source>
        <dbReference type="ARBA" id="ARBA00023015"/>
    </source>
</evidence>
<keyword evidence="7" id="KW-0032">Aminotransferase</keyword>
<dbReference type="CDD" id="cd07377">
    <property type="entry name" value="WHTH_GntR"/>
    <property type="match status" value="1"/>
</dbReference>
<dbReference type="CDD" id="cd00609">
    <property type="entry name" value="AAT_like"/>
    <property type="match status" value="1"/>
</dbReference>
<dbReference type="GO" id="GO:0008483">
    <property type="term" value="F:transaminase activity"/>
    <property type="evidence" value="ECO:0007669"/>
    <property type="project" value="UniProtKB-KW"/>
</dbReference>
<dbReference type="PANTHER" id="PTHR46577:SF2">
    <property type="entry name" value="TRANSCRIPTIONAL REGULATORY PROTEIN"/>
    <property type="match status" value="1"/>
</dbReference>
<proteinExistence type="inferred from homology"/>
<dbReference type="GO" id="GO:0030170">
    <property type="term" value="F:pyridoxal phosphate binding"/>
    <property type="evidence" value="ECO:0007669"/>
    <property type="project" value="InterPro"/>
</dbReference>
<dbReference type="SUPFAM" id="SSF46785">
    <property type="entry name" value="Winged helix' DNA-binding domain"/>
    <property type="match status" value="1"/>
</dbReference>
<dbReference type="PANTHER" id="PTHR46577">
    <property type="entry name" value="HTH-TYPE TRANSCRIPTIONAL REGULATORY PROTEIN GABR"/>
    <property type="match status" value="1"/>
</dbReference>
<dbReference type="InterPro" id="IPR015422">
    <property type="entry name" value="PyrdxlP-dep_Trfase_small"/>
</dbReference>
<dbReference type="Pfam" id="PF00392">
    <property type="entry name" value="GntR"/>
    <property type="match status" value="1"/>
</dbReference>
<gene>
    <name evidence="7" type="ORF">SAMN05216598_0399</name>
</gene>
<sequence>MDRGCPMVMYQEPPSHPESITGPPAISNALYSHDFRDATSMVNMNSPPLYRQLANHYLNAIQNGTLKTGERFPSIRLMMEKHAISLSTAVQVCRQLEDYGVLEARPRSGNFIRQPAKPLAISTANEALLPLDTSHYVGIHEQVSAVVKASQQASIQVNLASAYCGAQIYPLKTLQDHMIKALRQDPYLLGSPSPASGARPLRDLLARRALGSKISITADKIVITNGATEAINLALRAVTQPGDIVAVESPTFYGLLQILESLNLRVLEVPTTTKTGINLFALEQLLQGPERIKALIVIPNLHNPLGSVMPDAHKALLVQLCADYDTVLIEDDTYSDLADTEQPLSALKSWDRHGNLIYCASLNKTLAPGLRLGWIAAGKWHERIEMLKHTQSRNCEMLPQLAVDAFMKTPSYERYLRRLRGQLTEQRKQMSNAIMQHFPQGTRITNPSGGTLLWVELPAGHSSLELFHQALQQGIYISPGMIFSNSRSFDHFIRIGCGTPYSPRIENAVQILGRLIARQG</sequence>
<keyword evidence="4 7" id="KW-0238">DNA-binding</keyword>
<dbReference type="InterPro" id="IPR051446">
    <property type="entry name" value="HTH_trans_reg/aminotransferase"/>
</dbReference>
<evidence type="ECO:0000259" key="6">
    <source>
        <dbReference type="PROSITE" id="PS50949"/>
    </source>
</evidence>
<evidence type="ECO:0000256" key="2">
    <source>
        <dbReference type="ARBA" id="ARBA00022898"/>
    </source>
</evidence>
<dbReference type="InterPro" id="IPR004839">
    <property type="entry name" value="Aminotransferase_I/II_large"/>
</dbReference>
<dbReference type="PROSITE" id="PS50949">
    <property type="entry name" value="HTH_GNTR"/>
    <property type="match status" value="1"/>
</dbReference>
<dbReference type="GO" id="GO:0003700">
    <property type="term" value="F:DNA-binding transcription factor activity"/>
    <property type="evidence" value="ECO:0007669"/>
    <property type="project" value="InterPro"/>
</dbReference>
<keyword evidence="7" id="KW-0808">Transferase</keyword>
<dbReference type="Proteomes" id="UP000199524">
    <property type="component" value="Chromosome I"/>
</dbReference>
<dbReference type="AlphaFoldDB" id="A0A1H1P4V2"/>
<protein>
    <submittedName>
        <fullName evidence="7">DNA-binding transcriptional regulator, MocR family, contains an aminotransferase domain</fullName>
    </submittedName>
</protein>
<evidence type="ECO:0000256" key="1">
    <source>
        <dbReference type="ARBA" id="ARBA00005384"/>
    </source>
</evidence>
<dbReference type="EMBL" id="LT629777">
    <property type="protein sequence ID" value="SDS06271.1"/>
    <property type="molecule type" value="Genomic_DNA"/>
</dbReference>
<evidence type="ECO:0000313" key="7">
    <source>
        <dbReference type="EMBL" id="SDS06271.1"/>
    </source>
</evidence>
<name>A0A1H1P4V2_9PSED</name>
<organism evidence="7 8">
    <name type="scientific">Pseudomonas asplenii</name>
    <dbReference type="NCBI Taxonomy" id="53407"/>
    <lineage>
        <taxon>Bacteria</taxon>
        <taxon>Pseudomonadati</taxon>
        <taxon>Pseudomonadota</taxon>
        <taxon>Gammaproteobacteria</taxon>
        <taxon>Pseudomonadales</taxon>
        <taxon>Pseudomonadaceae</taxon>
        <taxon>Pseudomonas</taxon>
    </lineage>
</organism>
<evidence type="ECO:0000313" key="8">
    <source>
        <dbReference type="Proteomes" id="UP000199524"/>
    </source>
</evidence>
<keyword evidence="5" id="KW-0804">Transcription</keyword>
<accession>A0A1H1P4V2</accession>
<dbReference type="SUPFAM" id="SSF53383">
    <property type="entry name" value="PLP-dependent transferases"/>
    <property type="match status" value="1"/>
</dbReference>
<dbReference type="InterPro" id="IPR015424">
    <property type="entry name" value="PyrdxlP-dep_Trfase"/>
</dbReference>
<comment type="similarity">
    <text evidence="1">In the C-terminal section; belongs to the class-I pyridoxal-phosphate-dependent aminotransferase family.</text>
</comment>
<reference evidence="8" key="1">
    <citation type="submission" date="2016-10" db="EMBL/GenBank/DDBJ databases">
        <authorList>
            <person name="Varghese N."/>
            <person name="Submissions S."/>
        </authorList>
    </citation>
    <scope>NUCLEOTIDE SEQUENCE [LARGE SCALE GENOMIC DNA]</scope>
    <source>
        <strain evidence="8">ATCC 23835</strain>
    </source>
</reference>
<feature type="domain" description="HTH gntR-type" evidence="6">
    <location>
        <begin position="47"/>
        <end position="115"/>
    </location>
</feature>
<dbReference type="Gene3D" id="3.90.1150.10">
    <property type="entry name" value="Aspartate Aminotransferase, domain 1"/>
    <property type="match status" value="1"/>
</dbReference>
<dbReference type="InterPro" id="IPR015421">
    <property type="entry name" value="PyrdxlP-dep_Trfase_major"/>
</dbReference>
<keyword evidence="3" id="KW-0805">Transcription regulation</keyword>
<evidence type="ECO:0000256" key="4">
    <source>
        <dbReference type="ARBA" id="ARBA00023125"/>
    </source>
</evidence>
<dbReference type="InterPro" id="IPR036390">
    <property type="entry name" value="WH_DNA-bd_sf"/>
</dbReference>
<keyword evidence="8" id="KW-1185">Reference proteome</keyword>
<dbReference type="Gene3D" id="1.10.10.10">
    <property type="entry name" value="Winged helix-like DNA-binding domain superfamily/Winged helix DNA-binding domain"/>
    <property type="match status" value="1"/>
</dbReference>
<dbReference type="GO" id="GO:0003677">
    <property type="term" value="F:DNA binding"/>
    <property type="evidence" value="ECO:0007669"/>
    <property type="project" value="UniProtKB-KW"/>
</dbReference>
<keyword evidence="2" id="KW-0663">Pyridoxal phosphate</keyword>
<evidence type="ECO:0000256" key="5">
    <source>
        <dbReference type="ARBA" id="ARBA00023163"/>
    </source>
</evidence>
<dbReference type="InterPro" id="IPR000524">
    <property type="entry name" value="Tscrpt_reg_HTH_GntR"/>
</dbReference>
<dbReference type="InterPro" id="IPR036388">
    <property type="entry name" value="WH-like_DNA-bd_sf"/>
</dbReference>